<feature type="transmembrane region" description="Helical" evidence="1">
    <location>
        <begin position="172"/>
        <end position="196"/>
    </location>
</feature>
<organism evidence="2 3">
    <name type="scientific">Cohnella phaseoli</name>
    <dbReference type="NCBI Taxonomy" id="456490"/>
    <lineage>
        <taxon>Bacteria</taxon>
        <taxon>Bacillati</taxon>
        <taxon>Bacillota</taxon>
        <taxon>Bacilli</taxon>
        <taxon>Bacillales</taxon>
        <taxon>Paenibacillaceae</taxon>
        <taxon>Cohnella</taxon>
    </lineage>
</organism>
<keyword evidence="1" id="KW-1133">Transmembrane helix</keyword>
<evidence type="ECO:0000313" key="3">
    <source>
        <dbReference type="Proteomes" id="UP000256977"/>
    </source>
</evidence>
<keyword evidence="1" id="KW-0812">Transmembrane</keyword>
<name>A0A3D9IMC2_9BACL</name>
<evidence type="ECO:0000313" key="2">
    <source>
        <dbReference type="EMBL" id="RED62924.1"/>
    </source>
</evidence>
<dbReference type="RefSeq" id="WP_116063839.1">
    <property type="nucleotide sequence ID" value="NZ_QRDZ01000027.1"/>
</dbReference>
<proteinExistence type="predicted"/>
<evidence type="ECO:0000256" key="1">
    <source>
        <dbReference type="SAM" id="Phobius"/>
    </source>
</evidence>
<dbReference type="EMBL" id="QRDZ01000027">
    <property type="protein sequence ID" value="RED62924.1"/>
    <property type="molecule type" value="Genomic_DNA"/>
</dbReference>
<dbReference type="OrthoDB" id="2597890at2"/>
<feature type="transmembrane region" description="Helical" evidence="1">
    <location>
        <begin position="208"/>
        <end position="227"/>
    </location>
</feature>
<protein>
    <submittedName>
        <fullName evidence="2">Uncharacterized protein</fullName>
    </submittedName>
</protein>
<keyword evidence="3" id="KW-1185">Reference proteome</keyword>
<keyword evidence="1" id="KW-0472">Membrane</keyword>
<dbReference type="AlphaFoldDB" id="A0A3D9IMC2"/>
<accession>A0A3D9IMC2</accession>
<dbReference type="Proteomes" id="UP000256977">
    <property type="component" value="Unassembled WGS sequence"/>
</dbReference>
<comment type="caution">
    <text evidence="2">The sequence shown here is derived from an EMBL/GenBank/DDBJ whole genome shotgun (WGS) entry which is preliminary data.</text>
</comment>
<gene>
    <name evidence="2" type="ORF">DFP98_12726</name>
</gene>
<sequence>MEKLWGWVGILLVVLYGSQAISGEVDDVYQLKVVVAAYSTVNDSESADQGMAGLLEASTGEYSKADLVALMETLGPSVKKMDAKTKREMALAFGETDIRYHLKFKSGNYVPTSLDMSTNLLYNVSYIVNTPSKLIHNIKTDIAIEKEAFANSGKVGSAIGFGMKIAFIFWDILHAITGVGLAIIMLLIGSIVGLLFHPIHSIANLIPVLWNVCVTLWHAIAYIFNVFK</sequence>
<reference evidence="2 3" key="1">
    <citation type="submission" date="2018-07" db="EMBL/GenBank/DDBJ databases">
        <title>Genomic Encyclopedia of Type Strains, Phase III (KMG-III): the genomes of soil and plant-associated and newly described type strains.</title>
        <authorList>
            <person name="Whitman W."/>
        </authorList>
    </citation>
    <scope>NUCLEOTIDE SEQUENCE [LARGE SCALE GENOMIC DNA]</scope>
    <source>
        <strain evidence="2 3">CECT 7287</strain>
    </source>
</reference>